<protein>
    <submittedName>
        <fullName evidence="2">Uncharacterized protein</fullName>
    </submittedName>
</protein>
<gene>
    <name evidence="2" type="ORF">PAHAL_9G198500</name>
</gene>
<dbReference type="Proteomes" id="UP000243499">
    <property type="component" value="Chromosome 9"/>
</dbReference>
<dbReference type="EMBL" id="CM008054">
    <property type="protein sequence ID" value="PVH31642.1"/>
    <property type="molecule type" value="Genomic_DNA"/>
</dbReference>
<accession>A0A2T8I1W8</accession>
<organism evidence="2">
    <name type="scientific">Panicum hallii</name>
    <dbReference type="NCBI Taxonomy" id="206008"/>
    <lineage>
        <taxon>Eukaryota</taxon>
        <taxon>Viridiplantae</taxon>
        <taxon>Streptophyta</taxon>
        <taxon>Embryophyta</taxon>
        <taxon>Tracheophyta</taxon>
        <taxon>Spermatophyta</taxon>
        <taxon>Magnoliopsida</taxon>
        <taxon>Liliopsida</taxon>
        <taxon>Poales</taxon>
        <taxon>Poaceae</taxon>
        <taxon>PACMAD clade</taxon>
        <taxon>Panicoideae</taxon>
        <taxon>Panicodae</taxon>
        <taxon>Paniceae</taxon>
        <taxon>Panicinae</taxon>
        <taxon>Panicum</taxon>
        <taxon>Panicum sect. Panicum</taxon>
    </lineage>
</organism>
<dbReference type="AlphaFoldDB" id="A0A2T8I1W8"/>
<dbReference type="AntiFam" id="ANF00038">
    <property type="entry name" value="Overlaps SRP RNA, same strand"/>
</dbReference>
<feature type="region of interest" description="Disordered" evidence="1">
    <location>
        <begin position="1"/>
        <end position="20"/>
    </location>
</feature>
<evidence type="ECO:0000313" key="2">
    <source>
        <dbReference type="EMBL" id="PVH31642.1"/>
    </source>
</evidence>
<reference evidence="2" key="1">
    <citation type="submission" date="2018-04" db="EMBL/GenBank/DDBJ databases">
        <title>WGS assembly of Panicum hallii.</title>
        <authorList>
            <person name="Lovell J."/>
            <person name="Jenkins J."/>
            <person name="Lowry D."/>
            <person name="Mamidi S."/>
            <person name="Sreedasyam A."/>
            <person name="Weng X."/>
            <person name="Barry K."/>
            <person name="Bonette J."/>
            <person name="Campitelli B."/>
            <person name="Daum C."/>
            <person name="Gordon S."/>
            <person name="Gould B."/>
            <person name="Lipzen A."/>
            <person name="Macqueen A."/>
            <person name="Palacio-Mejia J."/>
            <person name="Plott C."/>
            <person name="Shakirov E."/>
            <person name="Shu S."/>
            <person name="Yoshinaga Y."/>
            <person name="Zane M."/>
            <person name="Rokhsar D."/>
            <person name="Grimwood J."/>
            <person name="Schmutz J."/>
            <person name="Juenger T."/>
        </authorList>
    </citation>
    <scope>NUCLEOTIDE SEQUENCE [LARGE SCALE GENOMIC DNA]</scope>
    <source>
        <strain evidence="2">FIL2</strain>
    </source>
</reference>
<dbReference type="Gramene" id="PVH31642">
    <property type="protein sequence ID" value="PVH31642"/>
    <property type="gene ID" value="PAHAL_9G198500"/>
</dbReference>
<proteinExistence type="predicted"/>
<sequence length="94" mass="10664">MREAGFTEQRLPPASNGGRITGRCASRPALGPCALYGRPPSFLQFLRRFAITQTCSSPSLHWITEAGKLCDKYYFFFCCETTLHQILTPRDYKL</sequence>
<name>A0A2T8I1W8_9POAL</name>
<evidence type="ECO:0000256" key="1">
    <source>
        <dbReference type="SAM" id="MobiDB-lite"/>
    </source>
</evidence>